<evidence type="ECO:0000259" key="1">
    <source>
        <dbReference type="Pfam" id="PF00534"/>
    </source>
</evidence>
<gene>
    <name evidence="2" type="ORF">MNBD_NITROSPINAE05-145</name>
</gene>
<organism evidence="2">
    <name type="scientific">hydrothermal vent metagenome</name>
    <dbReference type="NCBI Taxonomy" id="652676"/>
    <lineage>
        <taxon>unclassified sequences</taxon>
        <taxon>metagenomes</taxon>
        <taxon>ecological metagenomes</taxon>
    </lineage>
</organism>
<evidence type="ECO:0000313" key="2">
    <source>
        <dbReference type="EMBL" id="VAX33335.1"/>
    </source>
</evidence>
<dbReference type="InterPro" id="IPR001296">
    <property type="entry name" value="Glyco_trans_1"/>
</dbReference>
<dbReference type="GO" id="GO:0016757">
    <property type="term" value="F:glycosyltransferase activity"/>
    <property type="evidence" value="ECO:0007669"/>
    <property type="project" value="InterPro"/>
</dbReference>
<dbReference type="AlphaFoldDB" id="A0A3B1DNP6"/>
<dbReference type="SUPFAM" id="SSF53756">
    <property type="entry name" value="UDP-Glycosyltransferase/glycogen phosphorylase"/>
    <property type="match status" value="1"/>
</dbReference>
<dbReference type="Pfam" id="PF00534">
    <property type="entry name" value="Glycos_transf_1"/>
    <property type="match status" value="1"/>
</dbReference>
<name>A0A3B1DNP6_9ZZZZ</name>
<proteinExistence type="predicted"/>
<dbReference type="CDD" id="cd03801">
    <property type="entry name" value="GT4_PimA-like"/>
    <property type="match status" value="1"/>
</dbReference>
<reference evidence="2" key="1">
    <citation type="submission" date="2018-06" db="EMBL/GenBank/DDBJ databases">
        <authorList>
            <person name="Zhirakovskaya E."/>
        </authorList>
    </citation>
    <scope>NUCLEOTIDE SEQUENCE</scope>
</reference>
<protein>
    <recommendedName>
        <fullName evidence="1">Glycosyl transferase family 1 domain-containing protein</fullName>
    </recommendedName>
</protein>
<accession>A0A3B1DNP6</accession>
<dbReference type="EMBL" id="UOGG01000244">
    <property type="protein sequence ID" value="VAX33335.1"/>
    <property type="molecule type" value="Genomic_DNA"/>
</dbReference>
<sequence length="259" mass="28990">MLGYKKYLTAPGQKFPYQVYDRLTLKASAKRASAIVVSSKGEYEDAIEFGIHKKKLHLIPMGVDIPETANRQEEENAPLKILFVGRVARVRRVELILQAVKKLSLPFTVTIVGGEEKTSSLTKSGYLDELKKCCADLGIADRVVFTGPKLPKDLPAFYNDADVFVYPSLYENFSQPILEAGSYGIPIIATKVGIAPEIIEDGESGFLVSGDPEVLAQKLERLGNSSERKEMGRKIQEKVRKKFAWSQIMDQYMELYNSF</sequence>
<dbReference type="PANTHER" id="PTHR12526">
    <property type="entry name" value="GLYCOSYLTRANSFERASE"/>
    <property type="match status" value="1"/>
</dbReference>
<dbReference type="Gene3D" id="3.40.50.2000">
    <property type="entry name" value="Glycogen Phosphorylase B"/>
    <property type="match status" value="2"/>
</dbReference>
<feature type="domain" description="Glycosyl transferase family 1" evidence="1">
    <location>
        <begin position="68"/>
        <end position="234"/>
    </location>
</feature>